<proteinExistence type="predicted"/>
<evidence type="ECO:0000313" key="4">
    <source>
        <dbReference type="EMBL" id="KAG2957086.1"/>
    </source>
</evidence>
<reference evidence="6 7" key="1">
    <citation type="submission" date="2018-01" db="EMBL/GenBank/DDBJ databases">
        <title>Draft genome of the strawberry crown rot pathogen Phytophthora cactorum.</title>
        <authorList>
            <person name="Armitage A.D."/>
            <person name="Lysoe E."/>
            <person name="Nellist C.F."/>
            <person name="Harrison R.J."/>
            <person name="Brurberg M.B."/>
        </authorList>
    </citation>
    <scope>NUCLEOTIDE SEQUENCE [LARGE SCALE GENOMIC DNA]</scope>
    <source>
        <strain evidence="6 7">10300</strain>
    </source>
</reference>
<evidence type="ECO:0000313" key="6">
    <source>
        <dbReference type="EMBL" id="RAW39872.1"/>
    </source>
</evidence>
<sequence length="97" mass="10669">MSRQPVDHSQRGVLTQGNASSPSARIDWLKGRDLGRAGAARGGRGTEDAHRGREERCPAAVEHPKLWHTVERKGYTKRLPNGHRGGPGQEESTRIHS</sequence>
<protein>
    <submittedName>
        <fullName evidence="6">Uncharacterized protein</fullName>
    </submittedName>
</protein>
<reference evidence="2" key="2">
    <citation type="submission" date="2018-10" db="EMBL/GenBank/DDBJ databases">
        <title>Effector identification in a new, highly contiguous assembly of the strawberry crown rot pathogen Phytophthora cactorum.</title>
        <authorList>
            <person name="Armitage A.D."/>
            <person name="Nellist C.F."/>
            <person name="Bates H."/>
            <person name="Vickerstaff R.J."/>
            <person name="Harrison R.J."/>
        </authorList>
    </citation>
    <scope>NUCLEOTIDE SEQUENCE</scope>
    <source>
        <strain evidence="2">15-7</strain>
        <strain evidence="3">4032</strain>
        <strain evidence="4">P415</strain>
        <strain evidence="5">P421</strain>
    </source>
</reference>
<dbReference type="EMBL" id="RCMI01003953">
    <property type="protein sequence ID" value="KAG2871067.1"/>
    <property type="molecule type" value="Genomic_DNA"/>
</dbReference>
<dbReference type="EMBL" id="RCML01002754">
    <property type="protein sequence ID" value="KAG2957086.1"/>
    <property type="molecule type" value="Genomic_DNA"/>
</dbReference>
<feature type="compositionally biased region" description="Polar residues" evidence="1">
    <location>
        <begin position="12"/>
        <end position="23"/>
    </location>
</feature>
<dbReference type="Proteomes" id="UP000774804">
    <property type="component" value="Unassembled WGS sequence"/>
</dbReference>
<feature type="compositionally biased region" description="Basic and acidic residues" evidence="1">
    <location>
        <begin position="44"/>
        <end position="74"/>
    </location>
</feature>
<evidence type="ECO:0000313" key="5">
    <source>
        <dbReference type="EMBL" id="KAG3196732.1"/>
    </source>
</evidence>
<dbReference type="EMBL" id="MJFZ01000058">
    <property type="protein sequence ID" value="RAW39872.1"/>
    <property type="molecule type" value="Genomic_DNA"/>
</dbReference>
<dbReference type="Proteomes" id="UP000760860">
    <property type="component" value="Unassembled WGS sequence"/>
</dbReference>
<organism evidence="6 7">
    <name type="scientific">Phytophthora cactorum</name>
    <dbReference type="NCBI Taxonomy" id="29920"/>
    <lineage>
        <taxon>Eukaryota</taxon>
        <taxon>Sar</taxon>
        <taxon>Stramenopiles</taxon>
        <taxon>Oomycota</taxon>
        <taxon>Peronosporomycetes</taxon>
        <taxon>Peronosporales</taxon>
        <taxon>Peronosporaceae</taxon>
        <taxon>Phytophthora</taxon>
    </lineage>
</organism>
<evidence type="ECO:0000313" key="2">
    <source>
        <dbReference type="EMBL" id="KAG2799488.1"/>
    </source>
</evidence>
<evidence type="ECO:0000313" key="7">
    <source>
        <dbReference type="Proteomes" id="UP000251314"/>
    </source>
</evidence>
<dbReference type="VEuPathDB" id="FungiDB:PC110_g3957"/>
<feature type="region of interest" description="Disordered" evidence="1">
    <location>
        <begin position="1"/>
        <end position="97"/>
    </location>
</feature>
<gene>
    <name evidence="6" type="ORF">PC110_g3957</name>
    <name evidence="2" type="ORF">PC113_g24804</name>
    <name evidence="3" type="ORF">PC115_g24942</name>
    <name evidence="4" type="ORF">PC118_g24185</name>
    <name evidence="5" type="ORF">PC129_g24643</name>
</gene>
<dbReference type="AlphaFoldDB" id="A0A329SWD2"/>
<evidence type="ECO:0000256" key="1">
    <source>
        <dbReference type="SAM" id="MobiDB-lite"/>
    </source>
</evidence>
<keyword evidence="7" id="KW-1185">Reference proteome</keyword>
<dbReference type="Proteomes" id="UP000697107">
    <property type="component" value="Unassembled WGS sequence"/>
</dbReference>
<dbReference type="Proteomes" id="UP000735874">
    <property type="component" value="Unassembled WGS sequence"/>
</dbReference>
<feature type="compositionally biased region" description="Basic and acidic residues" evidence="1">
    <location>
        <begin position="1"/>
        <end position="10"/>
    </location>
</feature>
<accession>A0A329SWD2</accession>
<dbReference type="EMBL" id="RCMV01003969">
    <property type="protein sequence ID" value="KAG3196732.1"/>
    <property type="molecule type" value="Genomic_DNA"/>
</dbReference>
<name>A0A329SWD2_9STRA</name>
<comment type="caution">
    <text evidence="6">The sequence shown here is derived from an EMBL/GenBank/DDBJ whole genome shotgun (WGS) entry which is preliminary data.</text>
</comment>
<dbReference type="EMBL" id="RCMG01003623">
    <property type="protein sequence ID" value="KAG2799488.1"/>
    <property type="molecule type" value="Genomic_DNA"/>
</dbReference>
<evidence type="ECO:0000313" key="3">
    <source>
        <dbReference type="EMBL" id="KAG2871067.1"/>
    </source>
</evidence>
<dbReference type="Proteomes" id="UP000251314">
    <property type="component" value="Unassembled WGS sequence"/>
</dbReference>